<gene>
    <name evidence="25" type="ORF">GCM10018785_41160</name>
</gene>
<sequence>MPAMTPAPSEPTPPAAPPTVPAAATALVPSPAPEPTTAPGEPGPEPRAAGSSGARRTPRPAPGTAAPLGTAAPAGMHGDFERCVRAVQSKDDRFDGWFFTAVLTTRIYCRPSCPVLPPKPQNMTFYPSAAACQQAGFRACKRCRPDSSPGSPEWNQRADLVARAMRLIGDGVVDREGVPGLAARLGYSTRQVERQLLAELGAGPLALARAQRAQTARLLIETTALPMAEIAFAAGFSSIRTFNDTVREVFALAPGELRARAARRGRGAPAPAANGTLSLRLPFRAPLNPDNLFGHLVATAVPGVEEWRDGSYRRTLRLPYGHGIVALTPHPDHIGCRLTLTDPRDLTLAISRCRRLLDLDADPVAVDGQLRADPLLAPLVDKAPGRRVPRTVDEAEFAVRAVLGQQVSTAAARTHAARLVTAYGEPVDDPEGGLTHLFPAPEALAALDPEALALPRSRRTTLTTLVRHLADGTLRLGVENDWERARAQLAALPGFGPWTTEVIAMRALGDPDAFLPSDLGIRRAAQALGLPHTPAALTARAAAWRPWRAYAVQYLWATDDHPINRIPG</sequence>
<dbReference type="Gene3D" id="3.40.10.10">
    <property type="entry name" value="DNA Methylphosphotriester Repair Domain"/>
    <property type="match status" value="1"/>
</dbReference>
<evidence type="ECO:0000256" key="3">
    <source>
        <dbReference type="ARBA" id="ARBA00012000"/>
    </source>
</evidence>
<feature type="compositionally biased region" description="Pro residues" evidence="23">
    <location>
        <begin position="30"/>
        <end position="45"/>
    </location>
</feature>
<dbReference type="InterPro" id="IPR035451">
    <property type="entry name" value="Ada-like_dom_sf"/>
</dbReference>
<feature type="region of interest" description="Disordered" evidence="23">
    <location>
        <begin position="1"/>
        <end position="74"/>
    </location>
</feature>
<keyword evidence="13" id="KW-0804">Transcription</keyword>
<dbReference type="FunFam" id="3.30.310.20:FF:000001">
    <property type="entry name" value="DNA-3-methyladenine glycosylase 2"/>
    <property type="match status" value="1"/>
</dbReference>
<dbReference type="Gene3D" id="3.30.310.20">
    <property type="entry name" value="DNA-3-methyladenine glycosylase AlkA, N-terminal domain"/>
    <property type="match status" value="1"/>
</dbReference>
<dbReference type="EC" id="2.1.1.n11" evidence="20"/>
<dbReference type="InterPro" id="IPR018062">
    <property type="entry name" value="HTH_AraC-typ_CS"/>
</dbReference>
<dbReference type="SUPFAM" id="SSF57884">
    <property type="entry name" value="Ada DNA repair protein, N-terminal domain (N-Ada 10)"/>
    <property type="match status" value="1"/>
</dbReference>
<dbReference type="FunFam" id="3.40.10.10:FF:000001">
    <property type="entry name" value="DNA-3-methyladenine glycosylase 2"/>
    <property type="match status" value="1"/>
</dbReference>
<keyword evidence="8" id="KW-0378">Hydrolase</keyword>
<comment type="caution">
    <text evidence="25">The sequence shown here is derived from an EMBL/GenBank/DDBJ whole genome shotgun (WGS) entry which is preliminary data.</text>
</comment>
<feature type="compositionally biased region" description="Low complexity" evidence="23">
    <location>
        <begin position="46"/>
        <end position="55"/>
    </location>
</feature>
<comment type="catalytic activity">
    <reaction evidence="1">
        <text>Hydrolysis of alkylated DNA, releasing 3-methyladenine, 3-methylguanine, 7-methylguanine and 7-methyladenine.</text>
        <dbReference type="EC" id="3.2.2.21"/>
    </reaction>
</comment>
<dbReference type="GO" id="GO:0008168">
    <property type="term" value="F:methyltransferase activity"/>
    <property type="evidence" value="ECO:0007669"/>
    <property type="project" value="UniProtKB-KW"/>
</dbReference>
<evidence type="ECO:0000256" key="4">
    <source>
        <dbReference type="ARBA" id="ARBA00022603"/>
    </source>
</evidence>
<dbReference type="Gene3D" id="1.10.1670.10">
    <property type="entry name" value="Helix-hairpin-Helix base-excision DNA repair enzymes (C-terminal)"/>
    <property type="match status" value="1"/>
</dbReference>
<evidence type="ECO:0000256" key="18">
    <source>
        <dbReference type="ARBA" id="ARBA00058238"/>
    </source>
</evidence>
<keyword evidence="5" id="KW-0808">Transferase</keyword>
<evidence type="ECO:0000313" key="26">
    <source>
        <dbReference type="Proteomes" id="UP000608024"/>
    </source>
</evidence>
<dbReference type="EMBL" id="BNBT01000063">
    <property type="protein sequence ID" value="GHE68369.1"/>
    <property type="molecule type" value="Genomic_DNA"/>
</dbReference>
<keyword evidence="7" id="KW-0227">DNA damage</keyword>
<dbReference type="FunFam" id="1.10.340.30:FF:000008">
    <property type="entry name" value="DNA-3-methyladenine glycosylase 2"/>
    <property type="match status" value="1"/>
</dbReference>
<comment type="catalytic activity">
    <reaction evidence="16">
        <text>(2'-deoxyribonucleoside 5'-methylphosphotriester)-DNA + L-cysteinyl-[protein] = 2'-deoxyribonucleotide-DNA + S-methyl-L-cysteinyl-[protein] + H(+)</text>
        <dbReference type="Rhea" id="RHEA:56324"/>
        <dbReference type="Rhea" id="RHEA-COMP:10131"/>
        <dbReference type="Rhea" id="RHEA-COMP:10132"/>
        <dbReference type="Rhea" id="RHEA-COMP:14462"/>
        <dbReference type="Rhea" id="RHEA-COMP:14463"/>
        <dbReference type="ChEBI" id="CHEBI:15378"/>
        <dbReference type="ChEBI" id="CHEBI:29950"/>
        <dbReference type="ChEBI" id="CHEBI:82612"/>
        <dbReference type="ChEBI" id="CHEBI:140284"/>
        <dbReference type="ChEBI" id="CHEBI:140286"/>
        <dbReference type="EC" id="2.1.1.n11"/>
    </reaction>
</comment>
<dbReference type="AlphaFoldDB" id="A0A919DQ52"/>
<dbReference type="GO" id="GO:0003700">
    <property type="term" value="F:DNA-binding transcription factor activity"/>
    <property type="evidence" value="ECO:0007669"/>
    <property type="project" value="InterPro"/>
</dbReference>
<dbReference type="GO" id="GO:0008725">
    <property type="term" value="F:DNA-3-methyladenine glycosylase activity"/>
    <property type="evidence" value="ECO:0007669"/>
    <property type="project" value="TreeGrafter"/>
</dbReference>
<feature type="domain" description="HTH araC/xylS-type" evidence="24">
    <location>
        <begin position="162"/>
        <end position="260"/>
    </location>
</feature>
<evidence type="ECO:0000256" key="6">
    <source>
        <dbReference type="ARBA" id="ARBA00022723"/>
    </source>
</evidence>
<evidence type="ECO:0000256" key="1">
    <source>
        <dbReference type="ARBA" id="ARBA00000086"/>
    </source>
</evidence>
<name>A0A919DQ52_9ACTN</name>
<dbReference type="Pfam" id="PF02805">
    <property type="entry name" value="Ada_Zn_binding"/>
    <property type="match status" value="1"/>
</dbReference>
<comment type="function">
    <text evidence="18">The methylation of Alka by methylphosphotriesters in DNA leads to its activation as a transcriptional regulator that activates the transcription of its own gene and other alkylation resistance genes.</text>
</comment>
<dbReference type="SUPFAM" id="SSF55945">
    <property type="entry name" value="TATA-box binding protein-like"/>
    <property type="match status" value="1"/>
</dbReference>
<dbReference type="SMART" id="SM00478">
    <property type="entry name" value="ENDO3c"/>
    <property type="match status" value="1"/>
</dbReference>
<keyword evidence="15" id="KW-0511">Multifunctional enzyme</keyword>
<keyword evidence="10" id="KW-0805">Transcription regulation</keyword>
<dbReference type="SUPFAM" id="SSF46689">
    <property type="entry name" value="Homeodomain-like"/>
    <property type="match status" value="1"/>
</dbReference>
<dbReference type="Pfam" id="PF06029">
    <property type="entry name" value="AlkA_N"/>
    <property type="match status" value="1"/>
</dbReference>
<dbReference type="InterPro" id="IPR011257">
    <property type="entry name" value="DNA_glycosylase"/>
</dbReference>
<dbReference type="Proteomes" id="UP000608024">
    <property type="component" value="Unassembled WGS sequence"/>
</dbReference>
<evidence type="ECO:0000259" key="24">
    <source>
        <dbReference type="PROSITE" id="PS01124"/>
    </source>
</evidence>
<evidence type="ECO:0000256" key="13">
    <source>
        <dbReference type="ARBA" id="ARBA00023163"/>
    </source>
</evidence>
<dbReference type="PROSITE" id="PS01124">
    <property type="entry name" value="HTH_ARAC_FAMILY_2"/>
    <property type="match status" value="1"/>
</dbReference>
<dbReference type="InterPro" id="IPR003265">
    <property type="entry name" value="HhH-GPD_domain"/>
</dbReference>
<comment type="cofactor">
    <cofactor evidence="2">
        <name>Zn(2+)</name>
        <dbReference type="ChEBI" id="CHEBI:29105"/>
    </cofactor>
</comment>
<evidence type="ECO:0000256" key="14">
    <source>
        <dbReference type="ARBA" id="ARBA00023204"/>
    </source>
</evidence>
<accession>A0A919DQ52</accession>
<dbReference type="GO" id="GO:0005737">
    <property type="term" value="C:cytoplasm"/>
    <property type="evidence" value="ECO:0007669"/>
    <property type="project" value="TreeGrafter"/>
</dbReference>
<feature type="compositionally biased region" description="Low complexity" evidence="23">
    <location>
        <begin position="62"/>
        <end position="74"/>
    </location>
</feature>
<dbReference type="GO" id="GO:0043916">
    <property type="term" value="F:DNA-7-methylguanine glycosylase activity"/>
    <property type="evidence" value="ECO:0007669"/>
    <property type="project" value="TreeGrafter"/>
</dbReference>
<dbReference type="SMART" id="SM01009">
    <property type="entry name" value="AlkA_N"/>
    <property type="match status" value="1"/>
</dbReference>
<dbReference type="Pfam" id="PF00730">
    <property type="entry name" value="HhH-GPD"/>
    <property type="match status" value="1"/>
</dbReference>
<evidence type="ECO:0000256" key="9">
    <source>
        <dbReference type="ARBA" id="ARBA00022833"/>
    </source>
</evidence>
<dbReference type="InterPro" id="IPR037046">
    <property type="entry name" value="AlkA_N_sf"/>
</dbReference>
<dbReference type="SUPFAM" id="SSF48150">
    <property type="entry name" value="DNA-glycosylase"/>
    <property type="match status" value="1"/>
</dbReference>
<reference evidence="25" key="2">
    <citation type="submission" date="2020-09" db="EMBL/GenBank/DDBJ databases">
        <authorList>
            <person name="Sun Q."/>
            <person name="Ohkuma M."/>
        </authorList>
    </citation>
    <scope>NUCLEOTIDE SEQUENCE</scope>
    <source>
        <strain evidence="25">JCM 4784</strain>
    </source>
</reference>
<evidence type="ECO:0000256" key="12">
    <source>
        <dbReference type="ARBA" id="ARBA00023159"/>
    </source>
</evidence>
<evidence type="ECO:0000256" key="5">
    <source>
        <dbReference type="ARBA" id="ARBA00022679"/>
    </source>
</evidence>
<dbReference type="Gene3D" id="1.10.10.60">
    <property type="entry name" value="Homeodomain-like"/>
    <property type="match status" value="1"/>
</dbReference>
<dbReference type="SMART" id="SM00342">
    <property type="entry name" value="HTH_ARAC"/>
    <property type="match status" value="1"/>
</dbReference>
<organism evidence="25 26">
    <name type="scientific">Streptomyces longispororuber</name>
    <dbReference type="NCBI Taxonomy" id="68230"/>
    <lineage>
        <taxon>Bacteria</taxon>
        <taxon>Bacillati</taxon>
        <taxon>Actinomycetota</taxon>
        <taxon>Actinomycetes</taxon>
        <taxon>Kitasatosporales</taxon>
        <taxon>Streptomycetaceae</taxon>
        <taxon>Streptomyces</taxon>
    </lineage>
</organism>
<evidence type="ECO:0000256" key="22">
    <source>
        <dbReference type="ARBA" id="ARBA00076837"/>
    </source>
</evidence>
<dbReference type="InterPro" id="IPR051912">
    <property type="entry name" value="Alkylbase_DNA_Glycosylase/TA"/>
</dbReference>
<keyword evidence="11" id="KW-0238">DNA-binding</keyword>
<dbReference type="GO" id="GO:0043565">
    <property type="term" value="F:sequence-specific DNA binding"/>
    <property type="evidence" value="ECO:0007669"/>
    <property type="project" value="InterPro"/>
</dbReference>
<comment type="function">
    <text evidence="17">Is involved in the adaptive response to alkylation damage in DNA caused by alkylating agents. Repairs the Sp diastereomer of DNA methylphosphotriester lesions by a direct and irreversible transfer of the methyl group to one of its own cysteine residues. Also catalyzes the hydrolysis of the deoxyribose N-glycosidic bond to excise 3-methyladenine, 3-methylguanine, 7-methylguanine, O2-methylthymine, and O2-methylcytosine from the damaged DNA polymer formed by alkylation lesions.</text>
</comment>
<keyword evidence="6" id="KW-0479">Metal-binding</keyword>
<dbReference type="InterPro" id="IPR018060">
    <property type="entry name" value="HTH_AraC"/>
</dbReference>
<dbReference type="PANTHER" id="PTHR43003">
    <property type="entry name" value="DNA-3-METHYLADENINE GLYCOSYLASE"/>
    <property type="match status" value="1"/>
</dbReference>
<dbReference type="FunFam" id="1.10.10.60:FF:000281">
    <property type="entry name" value="DNA-3-methyladenine glycosylase 2"/>
    <property type="match status" value="1"/>
</dbReference>
<evidence type="ECO:0000256" key="11">
    <source>
        <dbReference type="ARBA" id="ARBA00023125"/>
    </source>
</evidence>
<dbReference type="GO" id="GO:0006285">
    <property type="term" value="P:base-excision repair, AP site formation"/>
    <property type="evidence" value="ECO:0007669"/>
    <property type="project" value="TreeGrafter"/>
</dbReference>
<dbReference type="InterPro" id="IPR023170">
    <property type="entry name" value="HhH_base_excis_C"/>
</dbReference>
<dbReference type="PROSITE" id="PS00041">
    <property type="entry name" value="HTH_ARAC_FAMILY_1"/>
    <property type="match status" value="1"/>
</dbReference>
<protein>
    <recommendedName>
        <fullName evidence="21">Probable bifunctional transcriptional activator/DNA repair enzyme AlkA</fullName>
        <ecNumber evidence="20">2.1.1.n11</ecNumber>
        <ecNumber evidence="3">3.2.2.21</ecNumber>
    </recommendedName>
    <alternativeName>
        <fullName evidence="22">Regulatory protein AlkA</fullName>
    </alternativeName>
</protein>
<proteinExistence type="inferred from homology"/>
<evidence type="ECO:0000256" key="20">
    <source>
        <dbReference type="ARBA" id="ARBA00067013"/>
    </source>
</evidence>
<dbReference type="GO" id="GO:0008270">
    <property type="term" value="F:zinc ion binding"/>
    <property type="evidence" value="ECO:0007669"/>
    <property type="project" value="InterPro"/>
</dbReference>
<keyword evidence="12" id="KW-0010">Activator</keyword>
<dbReference type="GO" id="GO:0032993">
    <property type="term" value="C:protein-DNA complex"/>
    <property type="evidence" value="ECO:0007669"/>
    <property type="project" value="TreeGrafter"/>
</dbReference>
<evidence type="ECO:0000256" key="15">
    <source>
        <dbReference type="ARBA" id="ARBA00023268"/>
    </source>
</evidence>
<dbReference type="InterPro" id="IPR010316">
    <property type="entry name" value="AlkA_N"/>
</dbReference>
<keyword evidence="26" id="KW-1185">Reference proteome</keyword>
<evidence type="ECO:0000256" key="10">
    <source>
        <dbReference type="ARBA" id="ARBA00023015"/>
    </source>
</evidence>
<evidence type="ECO:0000256" key="2">
    <source>
        <dbReference type="ARBA" id="ARBA00001947"/>
    </source>
</evidence>
<evidence type="ECO:0000256" key="7">
    <source>
        <dbReference type="ARBA" id="ARBA00022763"/>
    </source>
</evidence>
<dbReference type="GO" id="GO:0032131">
    <property type="term" value="F:alkylated DNA binding"/>
    <property type="evidence" value="ECO:0007669"/>
    <property type="project" value="TreeGrafter"/>
</dbReference>
<dbReference type="InterPro" id="IPR009057">
    <property type="entry name" value="Homeodomain-like_sf"/>
</dbReference>
<dbReference type="GO" id="GO:0006307">
    <property type="term" value="P:DNA alkylation repair"/>
    <property type="evidence" value="ECO:0007669"/>
    <property type="project" value="TreeGrafter"/>
</dbReference>
<dbReference type="InterPro" id="IPR004026">
    <property type="entry name" value="Ada_DNA_repair_Zn-bd"/>
</dbReference>
<dbReference type="CDD" id="cd00056">
    <property type="entry name" value="ENDO3c"/>
    <property type="match status" value="1"/>
</dbReference>
<keyword evidence="14" id="KW-0234">DNA repair</keyword>
<evidence type="ECO:0000256" key="16">
    <source>
        <dbReference type="ARBA" id="ARBA00051439"/>
    </source>
</evidence>
<comment type="similarity">
    <text evidence="19">In the C-terminal section; belongs to the alkylbase DNA glycosidase AlkA family.</text>
</comment>
<dbReference type="EC" id="3.2.2.21" evidence="3"/>
<feature type="compositionally biased region" description="Pro residues" evidence="23">
    <location>
        <begin position="8"/>
        <end position="20"/>
    </location>
</feature>
<dbReference type="Gene3D" id="1.10.340.30">
    <property type="entry name" value="Hypothetical protein, domain 2"/>
    <property type="match status" value="1"/>
</dbReference>
<evidence type="ECO:0000313" key="25">
    <source>
        <dbReference type="EMBL" id="GHE68369.1"/>
    </source>
</evidence>
<evidence type="ECO:0000256" key="19">
    <source>
        <dbReference type="ARBA" id="ARBA00061609"/>
    </source>
</evidence>
<reference evidence="25" key="1">
    <citation type="journal article" date="2014" name="Int. J. Syst. Evol. Microbiol.">
        <title>Complete genome sequence of Corynebacterium casei LMG S-19264T (=DSM 44701T), isolated from a smear-ripened cheese.</title>
        <authorList>
            <consortium name="US DOE Joint Genome Institute (JGI-PGF)"/>
            <person name="Walter F."/>
            <person name="Albersmeier A."/>
            <person name="Kalinowski J."/>
            <person name="Ruckert C."/>
        </authorList>
    </citation>
    <scope>NUCLEOTIDE SEQUENCE</scope>
    <source>
        <strain evidence="25">JCM 4784</strain>
    </source>
</reference>
<dbReference type="Pfam" id="PF12833">
    <property type="entry name" value="HTH_18"/>
    <property type="match status" value="1"/>
</dbReference>
<evidence type="ECO:0000256" key="17">
    <source>
        <dbReference type="ARBA" id="ARBA00056940"/>
    </source>
</evidence>
<keyword evidence="4" id="KW-0489">Methyltransferase</keyword>
<evidence type="ECO:0000256" key="23">
    <source>
        <dbReference type="SAM" id="MobiDB-lite"/>
    </source>
</evidence>
<evidence type="ECO:0000256" key="21">
    <source>
        <dbReference type="ARBA" id="ARBA00069917"/>
    </source>
</evidence>
<evidence type="ECO:0000256" key="8">
    <source>
        <dbReference type="ARBA" id="ARBA00022801"/>
    </source>
</evidence>
<keyword evidence="9" id="KW-0862">Zinc</keyword>
<dbReference type="GO" id="GO:0032259">
    <property type="term" value="P:methylation"/>
    <property type="evidence" value="ECO:0007669"/>
    <property type="project" value="UniProtKB-KW"/>
</dbReference>
<dbReference type="PANTHER" id="PTHR43003:SF13">
    <property type="entry name" value="DNA-3-METHYLADENINE GLYCOSYLASE 2"/>
    <property type="match status" value="1"/>
</dbReference>